<reference evidence="1" key="1">
    <citation type="submission" date="2023-07" db="EMBL/GenBank/DDBJ databases">
        <title>draft genome sequence of fig (Ficus carica).</title>
        <authorList>
            <person name="Takahashi T."/>
            <person name="Nishimura K."/>
        </authorList>
    </citation>
    <scope>NUCLEOTIDE SEQUENCE</scope>
</reference>
<gene>
    <name evidence="1" type="ORF">TIFTF001_033111</name>
</gene>
<protein>
    <submittedName>
        <fullName evidence="1">Uncharacterized protein</fullName>
    </submittedName>
</protein>
<evidence type="ECO:0000313" key="2">
    <source>
        <dbReference type="Proteomes" id="UP001187192"/>
    </source>
</evidence>
<accession>A0AA88DZU8</accession>
<organism evidence="1 2">
    <name type="scientific">Ficus carica</name>
    <name type="common">Common fig</name>
    <dbReference type="NCBI Taxonomy" id="3494"/>
    <lineage>
        <taxon>Eukaryota</taxon>
        <taxon>Viridiplantae</taxon>
        <taxon>Streptophyta</taxon>
        <taxon>Embryophyta</taxon>
        <taxon>Tracheophyta</taxon>
        <taxon>Spermatophyta</taxon>
        <taxon>Magnoliopsida</taxon>
        <taxon>eudicotyledons</taxon>
        <taxon>Gunneridae</taxon>
        <taxon>Pentapetalae</taxon>
        <taxon>rosids</taxon>
        <taxon>fabids</taxon>
        <taxon>Rosales</taxon>
        <taxon>Moraceae</taxon>
        <taxon>Ficeae</taxon>
        <taxon>Ficus</taxon>
    </lineage>
</organism>
<evidence type="ECO:0000313" key="1">
    <source>
        <dbReference type="EMBL" id="GMN64030.1"/>
    </source>
</evidence>
<comment type="caution">
    <text evidence="1">The sequence shown here is derived from an EMBL/GenBank/DDBJ whole genome shotgun (WGS) entry which is preliminary data.</text>
</comment>
<dbReference type="AlphaFoldDB" id="A0AA88DZU8"/>
<name>A0AA88DZU8_FICCA</name>
<sequence>MHNGMLEITSSIKSMFEQSMEQMRLISERLVQGNGDGKGIALELKNMGLTDEDQLDVLTYILEKPQHVSTFMSIDNSLRWTFVRRILGEIRQL</sequence>
<proteinExistence type="predicted"/>
<dbReference type="EMBL" id="BTGU01000166">
    <property type="protein sequence ID" value="GMN64030.1"/>
    <property type="molecule type" value="Genomic_DNA"/>
</dbReference>
<keyword evidence="2" id="KW-1185">Reference proteome</keyword>
<dbReference type="Proteomes" id="UP001187192">
    <property type="component" value="Unassembled WGS sequence"/>
</dbReference>